<dbReference type="EMBL" id="MYFO01000001">
    <property type="protein sequence ID" value="TFE91761.1"/>
    <property type="molecule type" value="Genomic_DNA"/>
</dbReference>
<accession>A0A4Y8QAB0</accession>
<proteinExistence type="predicted"/>
<dbReference type="Proteomes" id="UP000298246">
    <property type="component" value="Unassembled WGS sequence"/>
</dbReference>
<evidence type="ECO:0000313" key="2">
    <source>
        <dbReference type="Proteomes" id="UP000298246"/>
    </source>
</evidence>
<gene>
    <name evidence="1" type="ORF">B5M42_00540</name>
</gene>
<evidence type="ECO:0000313" key="1">
    <source>
        <dbReference type="EMBL" id="TFE91761.1"/>
    </source>
</evidence>
<sequence>MKVCPHVRGVVFDPLAEGFVDICDSCKDECMAETEGNEGREDAHGFYLGSCGLIIDYLL</sequence>
<organism evidence="1 2">
    <name type="scientific">Paenibacillus athensensis</name>
    <dbReference type="NCBI Taxonomy" id="1967502"/>
    <lineage>
        <taxon>Bacteria</taxon>
        <taxon>Bacillati</taxon>
        <taxon>Bacillota</taxon>
        <taxon>Bacilli</taxon>
        <taxon>Bacillales</taxon>
        <taxon>Paenibacillaceae</taxon>
        <taxon>Paenibacillus</taxon>
    </lineage>
</organism>
<comment type="caution">
    <text evidence="1">The sequence shown here is derived from an EMBL/GenBank/DDBJ whole genome shotgun (WGS) entry which is preliminary data.</text>
</comment>
<protein>
    <submittedName>
        <fullName evidence="1">Uncharacterized protein</fullName>
    </submittedName>
</protein>
<name>A0A4Y8QAB0_9BACL</name>
<dbReference type="OrthoDB" id="2662419at2"/>
<dbReference type="RefSeq" id="WP_134748588.1">
    <property type="nucleotide sequence ID" value="NZ_MYFO02000001.1"/>
</dbReference>
<keyword evidence="2" id="KW-1185">Reference proteome</keyword>
<reference evidence="1 2" key="1">
    <citation type="submission" date="2017-03" db="EMBL/GenBank/DDBJ databases">
        <title>Isolation of Levoglucosan Utilizing Bacteria.</title>
        <authorList>
            <person name="Arya A.S."/>
        </authorList>
    </citation>
    <scope>NUCLEOTIDE SEQUENCE [LARGE SCALE GENOMIC DNA]</scope>
    <source>
        <strain evidence="1 2">MEC069</strain>
    </source>
</reference>
<dbReference type="AlphaFoldDB" id="A0A4Y8QAB0"/>